<name>A0A2J8NTR4_PANTR</name>
<evidence type="ECO:0000313" key="1">
    <source>
        <dbReference type="EMBL" id="PNI75136.1"/>
    </source>
</evidence>
<dbReference type="InterPro" id="IPR028103">
    <property type="entry name" value="Spatacsin"/>
</dbReference>
<dbReference type="AlphaFoldDB" id="A0A2J8NTR4"/>
<comment type="caution">
    <text evidence="1">The sequence shown here is derived from an EMBL/GenBank/DDBJ whole genome shotgun (WGS) entry which is preliminary data.</text>
</comment>
<proteinExistence type="predicted"/>
<feature type="non-terminal residue" evidence="1">
    <location>
        <position position="1"/>
    </location>
</feature>
<dbReference type="EMBL" id="NBAG03000224">
    <property type="protein sequence ID" value="PNI75136.1"/>
    <property type="molecule type" value="Genomic_DNA"/>
</dbReference>
<dbReference type="Proteomes" id="UP000236370">
    <property type="component" value="Unassembled WGS sequence"/>
</dbReference>
<protein>
    <submittedName>
        <fullName evidence="1">SPG11 isoform 9</fullName>
    </submittedName>
</protein>
<organism evidence="1 2">
    <name type="scientific">Pan troglodytes</name>
    <name type="common">Chimpanzee</name>
    <dbReference type="NCBI Taxonomy" id="9598"/>
    <lineage>
        <taxon>Eukaryota</taxon>
        <taxon>Metazoa</taxon>
        <taxon>Chordata</taxon>
        <taxon>Craniata</taxon>
        <taxon>Vertebrata</taxon>
        <taxon>Euteleostomi</taxon>
        <taxon>Mammalia</taxon>
        <taxon>Eutheria</taxon>
        <taxon>Euarchontoglires</taxon>
        <taxon>Primates</taxon>
        <taxon>Haplorrhini</taxon>
        <taxon>Catarrhini</taxon>
        <taxon>Hominidae</taxon>
        <taxon>Pan</taxon>
    </lineage>
</organism>
<dbReference type="PANTHER" id="PTHR13650">
    <property type="entry name" value="SPATACSIN"/>
    <property type="match status" value="1"/>
</dbReference>
<evidence type="ECO:0000313" key="2">
    <source>
        <dbReference type="Proteomes" id="UP000236370"/>
    </source>
</evidence>
<accession>A0A2J8NTR4</accession>
<sequence length="106" mass="11945">PGGVSQVVQNEENENCLKKVDPQLLKMALTPYPKLKTALFPQCTPPSILPSDITLYHLIQSLSPFDPSRLFGWQSANTLAIGGIRSQCEKSLEFHEKTQLYFRNKL</sequence>
<dbReference type="PANTHER" id="PTHR13650:SF0">
    <property type="entry name" value="SPATACSIN"/>
    <property type="match status" value="1"/>
</dbReference>
<gene>
    <name evidence="1" type="ORF">CK820_G0008736</name>
</gene>
<reference evidence="1 2" key="1">
    <citation type="submission" date="2017-12" db="EMBL/GenBank/DDBJ databases">
        <title>High-resolution comparative analysis of great ape genomes.</title>
        <authorList>
            <person name="Pollen A."/>
            <person name="Hastie A."/>
            <person name="Hormozdiari F."/>
            <person name="Dougherty M."/>
            <person name="Liu R."/>
            <person name="Chaisson M."/>
            <person name="Hoppe E."/>
            <person name="Hill C."/>
            <person name="Pang A."/>
            <person name="Hillier L."/>
            <person name="Baker C."/>
            <person name="Armstrong J."/>
            <person name="Shendure J."/>
            <person name="Paten B."/>
            <person name="Wilson R."/>
            <person name="Chao H."/>
            <person name="Schneider V."/>
            <person name="Ventura M."/>
            <person name="Kronenberg Z."/>
            <person name="Murali S."/>
            <person name="Gordon D."/>
            <person name="Cantsilieris S."/>
            <person name="Munson K."/>
            <person name="Nelson B."/>
            <person name="Raja A."/>
            <person name="Underwood J."/>
            <person name="Diekhans M."/>
            <person name="Fiddes I."/>
            <person name="Haussler D."/>
            <person name="Eichler E."/>
        </authorList>
    </citation>
    <scope>NUCLEOTIDE SEQUENCE [LARGE SCALE GENOMIC DNA]</scope>
    <source>
        <strain evidence="1">Yerkes chimp pedigree #C0471</strain>
    </source>
</reference>